<keyword evidence="4" id="KW-1185">Reference proteome</keyword>
<feature type="domain" description="Peptide N-acetyl-beta-D-glucosaminyl asparaginase amidase A N-terminal" evidence="2">
    <location>
        <begin position="53"/>
        <end position="359"/>
    </location>
</feature>
<dbReference type="AlphaFoldDB" id="A0A853DDI9"/>
<feature type="signal peptide" evidence="1">
    <location>
        <begin position="1"/>
        <end position="28"/>
    </location>
</feature>
<dbReference type="PANTHER" id="PTHR31104">
    <property type="entry name" value="PEPTIDE-N4-(N-ACETYL-BETA-GLUCOSAMINYL)ASPARAGINE AMIDASE A PROTEIN"/>
    <property type="match status" value="1"/>
</dbReference>
<dbReference type="PROSITE" id="PS51257">
    <property type="entry name" value="PROKAR_LIPOPROTEIN"/>
    <property type="match status" value="1"/>
</dbReference>
<keyword evidence="1" id="KW-0732">Signal</keyword>
<comment type="caution">
    <text evidence="3">The sequence shown here is derived from an EMBL/GenBank/DDBJ whole genome shotgun (WGS) entry which is preliminary data.</text>
</comment>
<organism evidence="3 4">
    <name type="scientific">Allobranchiibius huperziae</name>
    <dbReference type="NCBI Taxonomy" id="1874116"/>
    <lineage>
        <taxon>Bacteria</taxon>
        <taxon>Bacillati</taxon>
        <taxon>Actinomycetota</taxon>
        <taxon>Actinomycetes</taxon>
        <taxon>Micrococcales</taxon>
        <taxon>Dermacoccaceae</taxon>
        <taxon>Allobranchiibius</taxon>
    </lineage>
</organism>
<dbReference type="EMBL" id="JACCFW010000001">
    <property type="protein sequence ID" value="NYJ74063.1"/>
    <property type="molecule type" value="Genomic_DNA"/>
</dbReference>
<feature type="chain" id="PRO_5032787004" description="Peptide N-acetyl-beta-D-glucosaminyl asparaginase amidase A N-terminal domain-containing protein" evidence="1">
    <location>
        <begin position="29"/>
        <end position="556"/>
    </location>
</feature>
<evidence type="ECO:0000256" key="1">
    <source>
        <dbReference type="SAM" id="SignalP"/>
    </source>
</evidence>
<dbReference type="RefSeq" id="WP_218883559.1">
    <property type="nucleotide sequence ID" value="NZ_JACCFW010000001.1"/>
</dbReference>
<reference evidence="3 4" key="1">
    <citation type="submission" date="2020-07" db="EMBL/GenBank/DDBJ databases">
        <title>Sequencing the genomes of 1000 actinobacteria strains.</title>
        <authorList>
            <person name="Klenk H.-P."/>
        </authorList>
    </citation>
    <scope>NUCLEOTIDE SEQUENCE [LARGE SCALE GENOMIC DNA]</scope>
    <source>
        <strain evidence="3 4">DSM 29531</strain>
    </source>
</reference>
<name>A0A853DDI9_9MICO</name>
<dbReference type="Proteomes" id="UP000571817">
    <property type="component" value="Unassembled WGS sequence"/>
</dbReference>
<protein>
    <recommendedName>
        <fullName evidence="2">Peptide N-acetyl-beta-D-glucosaminyl asparaginase amidase A N-terminal domain-containing protein</fullName>
    </recommendedName>
</protein>
<evidence type="ECO:0000313" key="4">
    <source>
        <dbReference type="Proteomes" id="UP000571817"/>
    </source>
</evidence>
<sequence>MRRRLSILLTVVLSLLASCLIGAQSASAAGYIENGADNPVSAAPPISRPATGHCTATLASHFPSNAASGSAQNYSGTLAPPAACAGKAWSKVVLDSTTSVSGRQYDRSGTLTIGGVTVWFGTTQEPGGPTPTTFSFSKDITDFSALLRTPQPFTGGYVNYTDSTYTGVYDQTVHITYYLADSRHPAPSVPDKVVGVPVQDLNPASHTTSTTVSGLPRNITGARLDVTLKGNGCDEQWFTAVPDAVAADYPDAGLCAAGSFREATVAVDGTRAGAVGTYPHIYSGGIVPTLWRPVLAIDTLDLRAESLDLTPFAGRLVDGKSHTLTFAISPIGDTWNVTAALFLYTDHHRARTSGSLTSANVAAAATTDTTVDPARQGAVHYSQTARRADSVTGYIDTSAGRVVTTVSTGRTWSNAGAVSDSGAVQSIRQQDLMTTRSVSRVGARTVRSLFLRESYPITVDFSAADYTDDQNFSLTGTVTMAQDVARFATDGRHATGLAYDWRVSSYGVLARSKGVTSESDGHSTTSYIGTGATGRPYWHVITTNHGRVTSDRHLGV</sequence>
<dbReference type="InterPro" id="IPR021102">
    <property type="entry name" value="PNGase_A"/>
</dbReference>
<dbReference type="InterPro" id="IPR056948">
    <property type="entry name" value="PNGaseA_N"/>
</dbReference>
<accession>A0A853DDI9</accession>
<dbReference type="Pfam" id="PF12222">
    <property type="entry name" value="PNGaseA"/>
    <property type="match status" value="1"/>
</dbReference>
<evidence type="ECO:0000259" key="2">
    <source>
        <dbReference type="Pfam" id="PF12222"/>
    </source>
</evidence>
<proteinExistence type="predicted"/>
<evidence type="ECO:0000313" key="3">
    <source>
        <dbReference type="EMBL" id="NYJ74063.1"/>
    </source>
</evidence>
<gene>
    <name evidence="3" type="ORF">HNR15_001026</name>
</gene>